<comment type="caution">
    <text evidence="1">The sequence shown here is derived from an EMBL/GenBank/DDBJ whole genome shotgun (WGS) entry which is preliminary data.</text>
</comment>
<dbReference type="Gene3D" id="3.40.630.30">
    <property type="match status" value="1"/>
</dbReference>
<keyword evidence="1" id="KW-0808">Transferase</keyword>
<keyword evidence="2" id="KW-1185">Reference proteome</keyword>
<dbReference type="InterPro" id="IPR016181">
    <property type="entry name" value="Acyl_CoA_acyltransferase"/>
</dbReference>
<proteinExistence type="predicted"/>
<sequence length="255" mass="28000">MGQDARIRITTLAERPALAGRLYEIADTWPAFFDHEVVAHVLLGRVAAEFPAYCVVATEGERVVARGFAVPFDARSPGREETPDQGWDRVLGWAFHDASRGREATAASALEITVDAGYLGRGLSYLMLDALRQAAGRQGHGELLAPVRPTAKHLRPRLPMADYLRLLRPDGLPEDPWLRVHVRSGGRVEGIAPASMTVSGSLAQWREWTGLPFDRDGEVEVPGALVPVRCEAAHGYAVYVEPNVWVRHATRPRSA</sequence>
<name>A0A3A9YTR0_9ACTN</name>
<accession>A0A3A9YTR0</accession>
<gene>
    <name evidence="1" type="ORF">D7294_20855</name>
</gene>
<dbReference type="AlphaFoldDB" id="A0A3A9YTR0"/>
<organism evidence="1 2">
    <name type="scientific">Streptomyces hoynatensis</name>
    <dbReference type="NCBI Taxonomy" id="1141874"/>
    <lineage>
        <taxon>Bacteria</taxon>
        <taxon>Bacillati</taxon>
        <taxon>Actinomycetota</taxon>
        <taxon>Actinomycetes</taxon>
        <taxon>Kitasatosporales</taxon>
        <taxon>Streptomycetaceae</taxon>
        <taxon>Streptomyces</taxon>
    </lineage>
</organism>
<dbReference type="GO" id="GO:0016740">
    <property type="term" value="F:transferase activity"/>
    <property type="evidence" value="ECO:0007669"/>
    <property type="project" value="UniProtKB-KW"/>
</dbReference>
<evidence type="ECO:0000313" key="2">
    <source>
        <dbReference type="Proteomes" id="UP000272474"/>
    </source>
</evidence>
<dbReference type="EMBL" id="RBAL01000013">
    <property type="protein sequence ID" value="RKN39453.1"/>
    <property type="molecule type" value="Genomic_DNA"/>
</dbReference>
<dbReference type="SUPFAM" id="SSF55729">
    <property type="entry name" value="Acyl-CoA N-acyltransferases (Nat)"/>
    <property type="match status" value="1"/>
</dbReference>
<dbReference type="OrthoDB" id="342444at2"/>
<reference evidence="1 2" key="1">
    <citation type="journal article" date="2014" name="Int. J. Syst. Evol. Microbiol.">
        <title>Streptomyces hoynatensis sp. nov., isolated from deep marine sediment.</title>
        <authorList>
            <person name="Veyisoglu A."/>
            <person name="Sahin N."/>
        </authorList>
    </citation>
    <scope>NUCLEOTIDE SEQUENCE [LARGE SCALE GENOMIC DNA]</scope>
    <source>
        <strain evidence="1 2">KCTC 29097</strain>
    </source>
</reference>
<protein>
    <submittedName>
        <fullName evidence="1">N-acetyltransferase</fullName>
    </submittedName>
</protein>
<evidence type="ECO:0000313" key="1">
    <source>
        <dbReference type="EMBL" id="RKN39453.1"/>
    </source>
</evidence>
<dbReference type="RefSeq" id="WP_120682048.1">
    <property type="nucleotide sequence ID" value="NZ_RBAL01000013.1"/>
</dbReference>
<dbReference type="Proteomes" id="UP000272474">
    <property type="component" value="Unassembled WGS sequence"/>
</dbReference>